<evidence type="ECO:0000256" key="4">
    <source>
        <dbReference type="PROSITE-ProRule" id="PRU00175"/>
    </source>
</evidence>
<gene>
    <name evidence="6" type="ORF">Y1Q_0007643</name>
</gene>
<dbReference type="SUPFAM" id="SSF54695">
    <property type="entry name" value="POZ domain"/>
    <property type="match status" value="1"/>
</dbReference>
<evidence type="ECO:0000256" key="1">
    <source>
        <dbReference type="ARBA" id="ARBA00022723"/>
    </source>
</evidence>
<dbReference type="STRING" id="8496.A0A151NC37"/>
<dbReference type="InterPro" id="IPR013083">
    <property type="entry name" value="Znf_RING/FYVE/PHD"/>
</dbReference>
<keyword evidence="3" id="KW-0862">Zinc</keyword>
<evidence type="ECO:0000313" key="6">
    <source>
        <dbReference type="EMBL" id="KYO34374.1"/>
    </source>
</evidence>
<dbReference type="AlphaFoldDB" id="A0A151NC37"/>
<dbReference type="InterPro" id="IPR001841">
    <property type="entry name" value="Znf_RING"/>
</dbReference>
<dbReference type="Gene3D" id="3.30.40.10">
    <property type="entry name" value="Zinc/RING finger domain, C3HC4 (zinc finger)"/>
    <property type="match status" value="1"/>
</dbReference>
<dbReference type="GO" id="GO:0061630">
    <property type="term" value="F:ubiquitin protein ligase activity"/>
    <property type="evidence" value="ECO:0007669"/>
    <property type="project" value="TreeGrafter"/>
</dbReference>
<evidence type="ECO:0000256" key="2">
    <source>
        <dbReference type="ARBA" id="ARBA00022771"/>
    </source>
</evidence>
<dbReference type="GO" id="GO:0006513">
    <property type="term" value="P:protein monoubiquitination"/>
    <property type="evidence" value="ECO:0007669"/>
    <property type="project" value="TreeGrafter"/>
</dbReference>
<dbReference type="Gene3D" id="3.30.710.10">
    <property type="entry name" value="Potassium Channel Kv1.1, Chain A"/>
    <property type="match status" value="1"/>
</dbReference>
<dbReference type="PANTHER" id="PTHR25462:SF229">
    <property type="entry name" value="TRANSCRIPTION INTERMEDIARY FACTOR 1-BETA"/>
    <property type="match status" value="1"/>
</dbReference>
<dbReference type="SMART" id="SM00184">
    <property type="entry name" value="RING"/>
    <property type="match status" value="1"/>
</dbReference>
<dbReference type="InterPro" id="IPR011333">
    <property type="entry name" value="SKP1/BTB/POZ_sf"/>
</dbReference>
<evidence type="ECO:0000259" key="5">
    <source>
        <dbReference type="PROSITE" id="PS50089"/>
    </source>
</evidence>
<dbReference type="CDD" id="cd16762">
    <property type="entry name" value="RING-HC_TRIM13_C-V"/>
    <property type="match status" value="1"/>
</dbReference>
<comment type="caution">
    <text evidence="6">The sequence shown here is derived from an EMBL/GenBank/DDBJ whole genome shotgun (WGS) entry which is preliminary data.</text>
</comment>
<keyword evidence="7" id="KW-1185">Reference proteome</keyword>
<dbReference type="GO" id="GO:0008270">
    <property type="term" value="F:zinc ion binding"/>
    <property type="evidence" value="ECO:0007669"/>
    <property type="project" value="UniProtKB-KW"/>
</dbReference>
<reference evidence="6 7" key="1">
    <citation type="journal article" date="2012" name="Genome Biol.">
        <title>Sequencing three crocodilian genomes to illuminate the evolution of archosaurs and amniotes.</title>
        <authorList>
            <person name="St John J.A."/>
            <person name="Braun E.L."/>
            <person name="Isberg S.R."/>
            <person name="Miles L.G."/>
            <person name="Chong A.Y."/>
            <person name="Gongora J."/>
            <person name="Dalzell P."/>
            <person name="Moran C."/>
            <person name="Bed'hom B."/>
            <person name="Abzhanov A."/>
            <person name="Burgess S.C."/>
            <person name="Cooksey A.M."/>
            <person name="Castoe T.A."/>
            <person name="Crawford N.G."/>
            <person name="Densmore L.D."/>
            <person name="Drew J.C."/>
            <person name="Edwards S.V."/>
            <person name="Faircloth B.C."/>
            <person name="Fujita M.K."/>
            <person name="Greenwold M.J."/>
            <person name="Hoffmann F.G."/>
            <person name="Howard J.M."/>
            <person name="Iguchi T."/>
            <person name="Janes D.E."/>
            <person name="Khan S.Y."/>
            <person name="Kohno S."/>
            <person name="de Koning A.J."/>
            <person name="Lance S.L."/>
            <person name="McCarthy F.M."/>
            <person name="McCormack J.E."/>
            <person name="Merchant M.E."/>
            <person name="Peterson D.G."/>
            <person name="Pollock D.D."/>
            <person name="Pourmand N."/>
            <person name="Raney B.J."/>
            <person name="Roessler K.A."/>
            <person name="Sanford J.R."/>
            <person name="Sawyer R.H."/>
            <person name="Schmidt C.J."/>
            <person name="Triplett E.W."/>
            <person name="Tuberville T.D."/>
            <person name="Venegas-Anaya M."/>
            <person name="Howard J.T."/>
            <person name="Jarvis E.D."/>
            <person name="Guillette L.J.Jr."/>
            <person name="Glenn T.C."/>
            <person name="Green R.E."/>
            <person name="Ray D.A."/>
        </authorList>
    </citation>
    <scope>NUCLEOTIDE SEQUENCE [LARGE SCALE GENOMIC DNA]</scope>
    <source>
        <strain evidence="6">KSC_2009_1</strain>
    </source>
</reference>
<dbReference type="InterPro" id="IPR027370">
    <property type="entry name" value="Znf-RING_euk"/>
</dbReference>
<dbReference type="EMBL" id="AKHW03003532">
    <property type="protein sequence ID" value="KYO34374.1"/>
    <property type="molecule type" value="Genomic_DNA"/>
</dbReference>
<organism evidence="6 7">
    <name type="scientific">Alligator mississippiensis</name>
    <name type="common">American alligator</name>
    <dbReference type="NCBI Taxonomy" id="8496"/>
    <lineage>
        <taxon>Eukaryota</taxon>
        <taxon>Metazoa</taxon>
        <taxon>Chordata</taxon>
        <taxon>Craniata</taxon>
        <taxon>Vertebrata</taxon>
        <taxon>Euteleostomi</taxon>
        <taxon>Archelosauria</taxon>
        <taxon>Archosauria</taxon>
        <taxon>Crocodylia</taxon>
        <taxon>Alligatoridae</taxon>
        <taxon>Alligatorinae</taxon>
        <taxon>Alligator</taxon>
    </lineage>
</organism>
<feature type="domain" description="RING-type" evidence="5">
    <location>
        <begin position="72"/>
        <end position="120"/>
    </location>
</feature>
<dbReference type="PROSITE" id="PS00518">
    <property type="entry name" value="ZF_RING_1"/>
    <property type="match status" value="1"/>
</dbReference>
<keyword evidence="1" id="KW-0479">Metal-binding</keyword>
<protein>
    <recommendedName>
        <fullName evidence="5">RING-type domain-containing protein</fullName>
    </recommendedName>
</protein>
<proteinExistence type="predicted"/>
<accession>A0A151NC37</accession>
<dbReference type="Pfam" id="PF13445">
    <property type="entry name" value="zf-RING_UBOX"/>
    <property type="match status" value="1"/>
</dbReference>
<dbReference type="InterPro" id="IPR017907">
    <property type="entry name" value="Znf_RING_CS"/>
</dbReference>
<dbReference type="InterPro" id="IPR047153">
    <property type="entry name" value="TRIM45/56/19-like"/>
</dbReference>
<name>A0A151NC37_ALLMI</name>
<dbReference type="PROSITE" id="PS50089">
    <property type="entry name" value="ZF_RING_2"/>
    <property type="match status" value="1"/>
</dbReference>
<dbReference type="Proteomes" id="UP000050525">
    <property type="component" value="Unassembled WGS sequence"/>
</dbReference>
<sequence length="358" mass="41175">MLVKRKQKLDLPQKLQLLATRDSGGPSDHSEASYTEDWSLQGVPKLWYLYRWGYARHICRDMMELLEEDLTCPICCSLFDDPRVLPCSHNFCKKCLEGILEGNVRNVLWRPSLFKCPTCRKETPVTGVNSLQVNYSLKGIVEKYNKIKRGGKDSWSSCLKIGASIMISTIRKDGVLFSYILDFLRTLQLSLPTNFSDYQRLQREADFYELNSLAEILSQENLLKPRLEILEVRFLLQETQAFIRIFGSCSSTIEELAGRISMFTEQQLGQGWHNNSFPPQRPLNPVPLERPSHHDLVFQCGTDYSVADQLVTRYVSIKPDARKLINGTNVLGLLVDTLLKEGFHLEMVCNQLKYQHDF</sequence>
<keyword evidence="2 4" id="KW-0863">Zinc-finger</keyword>
<evidence type="ECO:0000256" key="3">
    <source>
        <dbReference type="ARBA" id="ARBA00022833"/>
    </source>
</evidence>
<dbReference type="PANTHER" id="PTHR25462">
    <property type="entry name" value="BONUS, ISOFORM C-RELATED"/>
    <property type="match status" value="1"/>
</dbReference>
<dbReference type="SUPFAM" id="SSF57850">
    <property type="entry name" value="RING/U-box"/>
    <property type="match status" value="1"/>
</dbReference>
<evidence type="ECO:0000313" key="7">
    <source>
        <dbReference type="Proteomes" id="UP000050525"/>
    </source>
</evidence>